<evidence type="ECO:0000256" key="4">
    <source>
        <dbReference type="SAM" id="MobiDB-lite"/>
    </source>
</evidence>
<dbReference type="InterPro" id="IPR036464">
    <property type="entry name" value="Rubisco_LSMT_subst-bd_sf"/>
</dbReference>
<evidence type="ECO:0000313" key="7">
    <source>
        <dbReference type="Proteomes" id="UP000751190"/>
    </source>
</evidence>
<dbReference type="EMBL" id="JAGTXO010000063">
    <property type="protein sequence ID" value="KAG8457793.1"/>
    <property type="molecule type" value="Genomic_DNA"/>
</dbReference>
<dbReference type="OrthoDB" id="341421at2759"/>
<comment type="caution">
    <text evidence="6">The sequence shown here is derived from an EMBL/GenBank/DDBJ whole genome shotgun (WGS) entry which is preliminary data.</text>
</comment>
<feature type="compositionally biased region" description="Basic and acidic residues" evidence="4">
    <location>
        <begin position="73"/>
        <end position="94"/>
    </location>
</feature>
<keyword evidence="1" id="KW-0489">Methyltransferase</keyword>
<evidence type="ECO:0000256" key="3">
    <source>
        <dbReference type="ARBA" id="ARBA00022691"/>
    </source>
</evidence>
<evidence type="ECO:0000313" key="6">
    <source>
        <dbReference type="EMBL" id="KAG8457793.1"/>
    </source>
</evidence>
<organism evidence="6 7">
    <name type="scientific">Diacronema lutheri</name>
    <name type="common">Unicellular marine alga</name>
    <name type="synonym">Monochrysis lutheri</name>
    <dbReference type="NCBI Taxonomy" id="2081491"/>
    <lineage>
        <taxon>Eukaryota</taxon>
        <taxon>Haptista</taxon>
        <taxon>Haptophyta</taxon>
        <taxon>Pavlovophyceae</taxon>
        <taxon>Pavlovales</taxon>
        <taxon>Pavlovaceae</taxon>
        <taxon>Diacronema</taxon>
    </lineage>
</organism>
<keyword evidence="7" id="KW-1185">Reference proteome</keyword>
<dbReference type="PROSITE" id="PS50280">
    <property type="entry name" value="SET"/>
    <property type="match status" value="1"/>
</dbReference>
<reference evidence="6" key="1">
    <citation type="submission" date="2021-05" db="EMBL/GenBank/DDBJ databases">
        <title>The genome of the haptophyte Pavlova lutheri (Diacronema luteri, Pavlovales) - a model for lipid biosynthesis in eukaryotic algae.</title>
        <authorList>
            <person name="Hulatt C.J."/>
            <person name="Posewitz M.C."/>
        </authorList>
    </citation>
    <scope>NUCLEOTIDE SEQUENCE</scope>
    <source>
        <strain evidence="6">NIVA-4/92</strain>
    </source>
</reference>
<dbReference type="CDD" id="cd10527">
    <property type="entry name" value="SET_LSMT"/>
    <property type="match status" value="1"/>
</dbReference>
<dbReference type="SUPFAM" id="SSF81822">
    <property type="entry name" value="RuBisCo LSMT C-terminal, substrate-binding domain"/>
    <property type="match status" value="1"/>
</dbReference>
<evidence type="ECO:0000256" key="1">
    <source>
        <dbReference type="ARBA" id="ARBA00022603"/>
    </source>
</evidence>
<dbReference type="InterPro" id="IPR050600">
    <property type="entry name" value="SETD3_SETD6_MTase"/>
</dbReference>
<sequence length="574" mass="59824">MADATVSLSIELDDVAHADEKARVLDALGLALEYELDLSSAELPAGLRDALAVVTLSEVELYAVACALVGGAPDRRGSHEAKRTAGGPGERDATRATTLPASMRNERAVHVQLYHRLPTAARAMREGARRRRAHFMRPPTAPSEADPQAAELAAFMDAHLPADARAVELRVFDDTGRGLASARDLGDGDCALRVPRSLVLTAAGLRARWCGAPFEAQLAALADETALALALLAACAMPGSCWREYSNFLPTDWQMPHCSSWSGAELDALAGTAVADEARGAIDALRDAHAALVSTGLATALLCDDATIAFPFERFRWAAAAVATRALLVDFGDGQGKVGALVPVADMLNHHTRAPLASASYDETTDSIVFSALAAVPAGSQLRLFYGPLPGAELLLQYGFLDDDALPAEAVRFDVEPPDADSDADALKKAVLLACGRYTASHFVTAHSPCPPRLLGALRVCLLDGPGLAASLASGIDLEAAPASAANEAMVWSALGQLVGQMRASLAGGSAADDEALLAGGAGEGGVLPHALATIVRWRLAQKRALDAALECVEREGRAVDADATDGRDCRISG</sequence>
<dbReference type="PANTHER" id="PTHR13271">
    <property type="entry name" value="UNCHARACTERIZED PUTATIVE METHYLTRANSFERASE"/>
    <property type="match status" value="1"/>
</dbReference>
<dbReference type="Proteomes" id="UP000751190">
    <property type="component" value="Unassembled WGS sequence"/>
</dbReference>
<protein>
    <recommendedName>
        <fullName evidence="5">SET domain-containing protein</fullName>
    </recommendedName>
</protein>
<keyword evidence="2" id="KW-0808">Transferase</keyword>
<dbReference type="GO" id="GO:0032259">
    <property type="term" value="P:methylation"/>
    <property type="evidence" value="ECO:0007669"/>
    <property type="project" value="UniProtKB-KW"/>
</dbReference>
<dbReference type="InterPro" id="IPR046341">
    <property type="entry name" value="SET_dom_sf"/>
</dbReference>
<gene>
    <name evidence="6" type="ORF">KFE25_005806</name>
</gene>
<dbReference type="AlphaFoldDB" id="A0A8J6C7N2"/>
<evidence type="ECO:0000256" key="2">
    <source>
        <dbReference type="ARBA" id="ARBA00022679"/>
    </source>
</evidence>
<dbReference type="OMA" id="PLMAHEA"/>
<keyword evidence="3" id="KW-0949">S-adenosyl-L-methionine</keyword>
<dbReference type="InterPro" id="IPR001214">
    <property type="entry name" value="SET_dom"/>
</dbReference>
<dbReference type="Gene3D" id="3.90.1410.10">
    <property type="entry name" value="set domain protein methyltransferase, domain 1"/>
    <property type="match status" value="1"/>
</dbReference>
<proteinExistence type="predicted"/>
<name>A0A8J6C7N2_DIALT</name>
<dbReference type="GO" id="GO:0016279">
    <property type="term" value="F:protein-lysine N-methyltransferase activity"/>
    <property type="evidence" value="ECO:0007669"/>
    <property type="project" value="TreeGrafter"/>
</dbReference>
<evidence type="ECO:0000259" key="5">
    <source>
        <dbReference type="PROSITE" id="PS50280"/>
    </source>
</evidence>
<dbReference type="Gene3D" id="3.90.1420.10">
    <property type="entry name" value="Rubisco LSMT, substrate-binding domain"/>
    <property type="match status" value="1"/>
</dbReference>
<accession>A0A8J6C7N2</accession>
<feature type="domain" description="SET" evidence="5">
    <location>
        <begin position="165"/>
        <end position="387"/>
    </location>
</feature>
<feature type="region of interest" description="Disordered" evidence="4">
    <location>
        <begin position="73"/>
        <end position="96"/>
    </location>
</feature>
<dbReference type="SUPFAM" id="SSF82199">
    <property type="entry name" value="SET domain"/>
    <property type="match status" value="1"/>
</dbReference>